<organism evidence="2">
    <name type="scientific">marine sediment metagenome</name>
    <dbReference type="NCBI Taxonomy" id="412755"/>
    <lineage>
        <taxon>unclassified sequences</taxon>
        <taxon>metagenomes</taxon>
        <taxon>ecological metagenomes</taxon>
    </lineage>
</organism>
<evidence type="ECO:0000256" key="1">
    <source>
        <dbReference type="SAM" id="MobiDB-lite"/>
    </source>
</evidence>
<reference evidence="2" key="1">
    <citation type="journal article" date="2015" name="Nature">
        <title>Complex archaea that bridge the gap between prokaryotes and eukaryotes.</title>
        <authorList>
            <person name="Spang A."/>
            <person name="Saw J.H."/>
            <person name="Jorgensen S.L."/>
            <person name="Zaremba-Niedzwiedzka K."/>
            <person name="Martijn J."/>
            <person name="Lind A.E."/>
            <person name="van Eijk R."/>
            <person name="Schleper C."/>
            <person name="Guy L."/>
            <person name="Ettema T.J."/>
        </authorList>
    </citation>
    <scope>NUCLEOTIDE SEQUENCE</scope>
</reference>
<proteinExistence type="predicted"/>
<feature type="region of interest" description="Disordered" evidence="1">
    <location>
        <begin position="20"/>
        <end position="56"/>
    </location>
</feature>
<dbReference type="AlphaFoldDB" id="A0A0F9PZI2"/>
<evidence type="ECO:0000313" key="2">
    <source>
        <dbReference type="EMBL" id="KKN06426.1"/>
    </source>
</evidence>
<dbReference type="EMBL" id="LAZR01004693">
    <property type="protein sequence ID" value="KKN06426.1"/>
    <property type="molecule type" value="Genomic_DNA"/>
</dbReference>
<accession>A0A0F9PZI2</accession>
<gene>
    <name evidence="2" type="ORF">LCGC14_1077390</name>
</gene>
<name>A0A0F9PZI2_9ZZZZ</name>
<comment type="caution">
    <text evidence="2">The sequence shown here is derived from an EMBL/GenBank/DDBJ whole genome shotgun (WGS) entry which is preliminary data.</text>
</comment>
<dbReference type="PROSITE" id="PS51257">
    <property type="entry name" value="PROKAR_LIPOPROTEIN"/>
    <property type="match status" value="1"/>
</dbReference>
<feature type="compositionally biased region" description="Low complexity" evidence="1">
    <location>
        <begin position="40"/>
        <end position="50"/>
    </location>
</feature>
<protein>
    <submittedName>
        <fullName evidence="2">Uncharacterized protein</fullName>
    </submittedName>
</protein>
<sequence length="425" mass="45481">MKKLWLVAAMAVAGTMVGCGGSSGNNGEGETTTTPPPSTETPTPEMPSTGGESGTGFATFEAELATRTIAVSDINTGGSRFPNFGPQSACENRDYVVAGPYAIQVAFNSDSAGDIDDLKYAAKVVAAAIDDQVAKFELSGSPYTDSITETPLAVCVSTLENGGTFEQGNYLTIEAGKDTSDQYSLAIHEATHGLFKVIAGVDSNGSPGAVKYLDEGTALFAANQEFVGSGDRWRQWFDDGNVNPLTIENFGDNGVDLSSSQYFDLYPFYHTVVRYFISEDGLGLGVQGFFQLVSVGGSRNDFEAAFNARDLGITYADLQSQARDLIGDWLDARTSEVTFTWNSNPIQYVLLYKESDWRIDFDMENTGTNVFVGDANHGDDMSLDVMFATANEIYKGLSVTVVNGRIVESTVDATGAEYVGPYVPD</sequence>